<dbReference type="Pfam" id="PF14292">
    <property type="entry name" value="SusE"/>
    <property type="match status" value="1"/>
</dbReference>
<dbReference type="OrthoDB" id="975117at2"/>
<feature type="domain" description="SusE outer membrane protein" evidence="2">
    <location>
        <begin position="28"/>
        <end position="123"/>
    </location>
</feature>
<dbReference type="RefSeq" id="WP_158463480.1">
    <property type="nucleotide sequence ID" value="NZ_VZAD01000061.1"/>
</dbReference>
<dbReference type="InterPro" id="IPR025970">
    <property type="entry name" value="SusE"/>
</dbReference>
<gene>
    <name evidence="3" type="ORF">F7D20_07485</name>
</gene>
<proteinExistence type="predicted"/>
<sequence>MKTKNINQVIVWLLVSSMSMFTVSCNEDIDNSYSRNQSVIELQPSGEFVKLDENNPDATALTLDWTTAHDYGDDYITTYKYEMRVSGSTADEIVEYEDDGHFSRIYTNKQLQELLVNHFGQLTSTIREVQFTVTASFEGPRLVIPDIATAKVNVKTYGPKQFSADELFMGGTAVGDEDVRLEANNDGTIYSFTGKLNAGKINFPVHFGDEENAIGPETVAATPTLGEMPAVISDRSDANYWIIPEADTYRITINMNNQTVKIVAAGAVVEADQVFLAGSAVGEQVEMTQTLENENLYAWRGELSSGSLYIPFTFEGEQKMSAVPMQDGNHDINDGQSSSFTQVTTNTAGASRYWTIPRSGVYRIVLNKEEKTVTIYSDKTDLQPKTVSWNNTTLGINPYKTTIEKLYMYGTFNAFDHDPGAFTGYQDKFNLYPSLADPCVFVYKGDALPRSSQKDERGNVVQASVKFAVDNHNNNVYAFGSTADAKRNDHNGYITAKLGVEEKTVEGQSHNRYAYFIIPEGCNFVVVNVRNNTVLFDKK</sequence>
<dbReference type="AlphaFoldDB" id="A0A6A7WBG8"/>
<feature type="signal peptide" evidence="1">
    <location>
        <begin position="1"/>
        <end position="21"/>
    </location>
</feature>
<name>A0A6A7WBG8_9BACT</name>
<dbReference type="EMBL" id="VZAD01000061">
    <property type="protein sequence ID" value="MQP11800.1"/>
    <property type="molecule type" value="Genomic_DNA"/>
</dbReference>
<evidence type="ECO:0000313" key="3">
    <source>
        <dbReference type="EMBL" id="MQP11800.1"/>
    </source>
</evidence>
<dbReference type="Proteomes" id="UP000384372">
    <property type="component" value="Unassembled WGS sequence"/>
</dbReference>
<comment type="caution">
    <text evidence="3">The sequence shown here is derived from an EMBL/GenBank/DDBJ whole genome shotgun (WGS) entry which is preliminary data.</text>
</comment>
<evidence type="ECO:0000313" key="4">
    <source>
        <dbReference type="Proteomes" id="UP000384372"/>
    </source>
</evidence>
<keyword evidence="1" id="KW-0732">Signal</keyword>
<evidence type="ECO:0000259" key="2">
    <source>
        <dbReference type="Pfam" id="PF14292"/>
    </source>
</evidence>
<reference evidence="3 4" key="1">
    <citation type="submission" date="2019-09" db="EMBL/GenBank/DDBJ databases">
        <title>Distinct polysaccharide growth profiles of human intestinal Prevotella copri isolates.</title>
        <authorList>
            <person name="Fehlner-Peach H."/>
            <person name="Magnabosco C."/>
            <person name="Raghavan V."/>
            <person name="Scher J.U."/>
            <person name="Tett A."/>
            <person name="Cox L.M."/>
            <person name="Gottsegen C."/>
            <person name="Watters A."/>
            <person name="Wiltshire- Gordon J.D."/>
            <person name="Segata N."/>
            <person name="Bonneau R."/>
            <person name="Littman D.R."/>
        </authorList>
    </citation>
    <scope>NUCLEOTIDE SEQUENCE [LARGE SCALE GENOMIC DNA]</scope>
    <source>
        <strain evidence="4">iAQ1173</strain>
    </source>
</reference>
<dbReference type="PROSITE" id="PS51257">
    <property type="entry name" value="PROKAR_LIPOPROTEIN"/>
    <property type="match status" value="1"/>
</dbReference>
<evidence type="ECO:0000256" key="1">
    <source>
        <dbReference type="SAM" id="SignalP"/>
    </source>
</evidence>
<accession>A0A6A7WBG8</accession>
<protein>
    <submittedName>
        <fullName evidence="3">DUF5116 domain-containing protein</fullName>
    </submittedName>
</protein>
<feature type="chain" id="PRO_5025566081" evidence="1">
    <location>
        <begin position="22"/>
        <end position="539"/>
    </location>
</feature>
<organism evidence="3 4">
    <name type="scientific">Segatella copri</name>
    <dbReference type="NCBI Taxonomy" id="165179"/>
    <lineage>
        <taxon>Bacteria</taxon>
        <taxon>Pseudomonadati</taxon>
        <taxon>Bacteroidota</taxon>
        <taxon>Bacteroidia</taxon>
        <taxon>Bacteroidales</taxon>
        <taxon>Prevotellaceae</taxon>
        <taxon>Segatella</taxon>
    </lineage>
</organism>
<keyword evidence="4" id="KW-1185">Reference proteome</keyword>